<dbReference type="GO" id="GO:0048471">
    <property type="term" value="C:perinuclear region of cytoplasm"/>
    <property type="evidence" value="ECO:0007669"/>
    <property type="project" value="TreeGrafter"/>
</dbReference>
<reference evidence="3" key="1">
    <citation type="submission" date="2022-11" db="EMBL/GenBank/DDBJ databases">
        <authorList>
            <person name="Petersen C."/>
        </authorList>
    </citation>
    <scope>NUCLEOTIDE SEQUENCE</scope>
    <source>
        <strain evidence="3">IBT 30069</strain>
    </source>
</reference>
<proteinExistence type="predicted"/>
<accession>A0A9W9KK15</accession>
<comment type="caution">
    <text evidence="3">The sequence shown here is derived from an EMBL/GenBank/DDBJ whole genome shotgun (WGS) entry which is preliminary data.</text>
</comment>
<dbReference type="PANTHER" id="PTHR12323">
    <property type="entry name" value="SR-RELATED CTD ASSOCIATED FACTOR 6"/>
    <property type="match status" value="1"/>
</dbReference>
<sequence length="519" mass="57287">MASHHLAIAKASFSAGLLRPDPTSVPRDEITAFHTSFDRALSHCSPTCKTWLLHYVASSANRVGGLAKYLVALAGSFDASPDARPKPSPKRRRLHILYLLNDLFHHSKYHMDATATFSTVSGSLQPHMVELLGHAAAYDREKYPRHHKRLDDLLEIWSEHGYFSADLLHRLKEVVKNSALAGAAPLSNDASEGDADPTKKLLGKDAPYIMPSTHGDSSTPYYDLPAGNWLPHIIPNSTIPLHAESIKPLQFLAGPADETLVTAIKGFLKDVDQIYGTEELVKDDDHIDIDELGQRVTRDEISGDTLAGETYYGWSRAFCQQMNGRAPRSRSGSPGYDRGAHGHKRRYSESSMSDMSRRSDSRNRSRSRPGRHETRKYGSRSQSRSRSPQRARSRERSYSPRQPSPPRFPPPHQPSHSHPHHPSQPPAPVYGFPVVPPPPPPQYAGSWPPAPPPQMPGMPFPPPGQGMNYPAFPPSYQGSQPMNYPSGQPLPPGQHHFPPPHSGGQYGGPWGSQGGQGWQ</sequence>
<protein>
    <recommendedName>
        <fullName evidence="2">CID domain-containing protein</fullName>
    </recommendedName>
</protein>
<dbReference type="PROSITE" id="PS51391">
    <property type="entry name" value="CID"/>
    <property type="match status" value="1"/>
</dbReference>
<gene>
    <name evidence="3" type="ORF">N7456_005306</name>
</gene>
<dbReference type="PANTHER" id="PTHR12323:SF0">
    <property type="entry name" value="CALCIUM HOMEOSTASIS ENDOPLASMIC RETICULUM PROTEIN"/>
    <property type="match status" value="1"/>
</dbReference>
<organism evidence="3 4">
    <name type="scientific">Penicillium angulare</name>
    <dbReference type="NCBI Taxonomy" id="116970"/>
    <lineage>
        <taxon>Eukaryota</taxon>
        <taxon>Fungi</taxon>
        <taxon>Dikarya</taxon>
        <taxon>Ascomycota</taxon>
        <taxon>Pezizomycotina</taxon>
        <taxon>Eurotiomycetes</taxon>
        <taxon>Eurotiomycetidae</taxon>
        <taxon>Eurotiales</taxon>
        <taxon>Aspergillaceae</taxon>
        <taxon>Penicillium</taxon>
    </lineage>
</organism>
<name>A0A9W9KK15_9EURO</name>
<dbReference type="InterPro" id="IPR006569">
    <property type="entry name" value="CID_dom"/>
</dbReference>
<dbReference type="Gene3D" id="1.25.40.90">
    <property type="match status" value="1"/>
</dbReference>
<feature type="domain" description="CID" evidence="2">
    <location>
        <begin position="22"/>
        <end position="179"/>
    </location>
</feature>
<feature type="region of interest" description="Disordered" evidence="1">
    <location>
        <begin position="323"/>
        <end position="519"/>
    </location>
</feature>
<dbReference type="InterPro" id="IPR008942">
    <property type="entry name" value="ENTH_VHS"/>
</dbReference>
<dbReference type="Proteomes" id="UP001149165">
    <property type="component" value="Unassembled WGS sequence"/>
</dbReference>
<feature type="compositionally biased region" description="Polar residues" evidence="1">
    <location>
        <begin position="476"/>
        <end position="486"/>
    </location>
</feature>
<dbReference type="GO" id="GO:0006874">
    <property type="term" value="P:intracellular calcium ion homeostasis"/>
    <property type="evidence" value="ECO:0007669"/>
    <property type="project" value="TreeGrafter"/>
</dbReference>
<feature type="compositionally biased region" description="Gly residues" evidence="1">
    <location>
        <begin position="504"/>
        <end position="519"/>
    </location>
</feature>
<dbReference type="EMBL" id="JAPQKH010000003">
    <property type="protein sequence ID" value="KAJ5108631.1"/>
    <property type="molecule type" value="Genomic_DNA"/>
</dbReference>
<evidence type="ECO:0000313" key="4">
    <source>
        <dbReference type="Proteomes" id="UP001149165"/>
    </source>
</evidence>
<evidence type="ECO:0000313" key="3">
    <source>
        <dbReference type="EMBL" id="KAJ5108631.1"/>
    </source>
</evidence>
<dbReference type="Pfam" id="PF04818">
    <property type="entry name" value="CID"/>
    <property type="match status" value="1"/>
</dbReference>
<evidence type="ECO:0000259" key="2">
    <source>
        <dbReference type="PROSITE" id="PS51391"/>
    </source>
</evidence>
<feature type="compositionally biased region" description="Pro residues" evidence="1">
    <location>
        <begin position="488"/>
        <end position="501"/>
    </location>
</feature>
<feature type="compositionally biased region" description="Pro residues" evidence="1">
    <location>
        <begin position="422"/>
        <end position="464"/>
    </location>
</feature>
<reference evidence="3" key="2">
    <citation type="journal article" date="2023" name="IMA Fungus">
        <title>Comparative genomic study of the Penicillium genus elucidates a diverse pangenome and 15 lateral gene transfer events.</title>
        <authorList>
            <person name="Petersen C."/>
            <person name="Sorensen T."/>
            <person name="Nielsen M.R."/>
            <person name="Sondergaard T.E."/>
            <person name="Sorensen J.L."/>
            <person name="Fitzpatrick D.A."/>
            <person name="Frisvad J.C."/>
            <person name="Nielsen K.L."/>
        </authorList>
    </citation>
    <scope>NUCLEOTIDE SEQUENCE</scope>
    <source>
        <strain evidence="3">IBT 30069</strain>
    </source>
</reference>
<feature type="compositionally biased region" description="Pro residues" evidence="1">
    <location>
        <begin position="402"/>
        <end position="413"/>
    </location>
</feature>
<dbReference type="OrthoDB" id="21470at2759"/>
<keyword evidence="4" id="KW-1185">Reference proteome</keyword>
<dbReference type="AlphaFoldDB" id="A0A9W9KK15"/>
<evidence type="ECO:0000256" key="1">
    <source>
        <dbReference type="SAM" id="MobiDB-lite"/>
    </source>
</evidence>